<sequence length="168" mass="19860">MRLYYADENHTCTEGYVPYGWQLQGEDVYVPSQRVARLNIFGMIDRDNRYNGFTTFEKMTADKVLSFLDEFSFNLEMDTFVLLDNASVHRNKKIKELRPLWEQRGLFLFFLPPYSPQLNIAETLWRILKGKWIRPQDYITSDILFYTTNRALADIGKGLRINFSKHVA</sequence>
<evidence type="ECO:0000313" key="2">
    <source>
        <dbReference type="EMBL" id="MQN13114.1"/>
    </source>
</evidence>
<proteinExistence type="predicted"/>
<dbReference type="Proteomes" id="UP000442105">
    <property type="component" value="Unassembled WGS sequence"/>
</dbReference>
<organism evidence="2 3">
    <name type="scientific">Segatella copri</name>
    <dbReference type="NCBI Taxonomy" id="165179"/>
    <lineage>
        <taxon>Bacteria</taxon>
        <taxon>Pseudomonadati</taxon>
        <taxon>Bacteroidota</taxon>
        <taxon>Bacteroidia</taxon>
        <taxon>Bacteroidales</taxon>
        <taxon>Prevotellaceae</taxon>
        <taxon>Segatella</taxon>
    </lineage>
</organism>
<dbReference type="InterPro" id="IPR038717">
    <property type="entry name" value="Tc1-like_DDE_dom"/>
</dbReference>
<protein>
    <submittedName>
        <fullName evidence="2">Transposase</fullName>
    </submittedName>
</protein>
<comment type="caution">
    <text evidence="2">The sequence shown here is derived from an EMBL/GenBank/DDBJ whole genome shotgun (WGS) entry which is preliminary data.</text>
</comment>
<dbReference type="AlphaFoldDB" id="A0AA90ZLY3"/>
<evidence type="ECO:0000313" key="3">
    <source>
        <dbReference type="Proteomes" id="UP000442105"/>
    </source>
</evidence>
<gene>
    <name evidence="2" type="ORF">F7D95_09885</name>
</gene>
<name>A0AA90ZLY3_9BACT</name>
<evidence type="ECO:0000259" key="1">
    <source>
        <dbReference type="Pfam" id="PF13358"/>
    </source>
</evidence>
<accession>A0AA90ZLY3</accession>
<reference evidence="3" key="1">
    <citation type="submission" date="2019-09" db="EMBL/GenBank/DDBJ databases">
        <title>Distinct polysaccharide growth profiles of human intestinal Prevotella copri isolates.</title>
        <authorList>
            <person name="Fehlner-Peach H."/>
            <person name="Magnabosco C."/>
            <person name="Raghavan V."/>
            <person name="Scher J.U."/>
            <person name="Tett A."/>
            <person name="Cox L.M."/>
            <person name="Gottsegen C."/>
            <person name="Watters A."/>
            <person name="Wiltshire- Gordon J.D."/>
            <person name="Segata N."/>
            <person name="Bonneau R."/>
            <person name="Littman D.R."/>
        </authorList>
    </citation>
    <scope>NUCLEOTIDE SEQUENCE [LARGE SCALE GENOMIC DNA]</scope>
    <source>
        <strain evidence="3">iAQ1179</strain>
    </source>
</reference>
<feature type="domain" description="Tc1-like transposase DDE" evidence="1">
    <location>
        <begin position="2"/>
        <end position="136"/>
    </location>
</feature>
<dbReference type="EMBL" id="VZCW01000261">
    <property type="protein sequence ID" value="MQN13114.1"/>
    <property type="molecule type" value="Genomic_DNA"/>
</dbReference>
<dbReference type="Pfam" id="PF13358">
    <property type="entry name" value="DDE_3"/>
    <property type="match status" value="1"/>
</dbReference>